<dbReference type="Proteomes" id="UP000008549">
    <property type="component" value="Unassembled WGS sequence"/>
</dbReference>
<evidence type="ECO:0000313" key="4">
    <source>
        <dbReference type="WormBase" id="CBG27645"/>
    </source>
</evidence>
<reference evidence="2 3" key="1">
    <citation type="journal article" date="2003" name="PLoS Biol.">
        <title>The genome sequence of Caenorhabditis briggsae: a platform for comparative genomics.</title>
        <authorList>
            <person name="Stein L.D."/>
            <person name="Bao Z."/>
            <person name="Blasiar D."/>
            <person name="Blumenthal T."/>
            <person name="Brent M.R."/>
            <person name="Chen N."/>
            <person name="Chinwalla A."/>
            <person name="Clarke L."/>
            <person name="Clee C."/>
            <person name="Coghlan A."/>
            <person name="Coulson A."/>
            <person name="D'Eustachio P."/>
            <person name="Fitch D.H."/>
            <person name="Fulton L.A."/>
            <person name="Fulton R.E."/>
            <person name="Griffiths-Jones S."/>
            <person name="Harris T.W."/>
            <person name="Hillier L.W."/>
            <person name="Kamath R."/>
            <person name="Kuwabara P.E."/>
            <person name="Mardis E.R."/>
            <person name="Marra M.A."/>
            <person name="Miner T.L."/>
            <person name="Minx P."/>
            <person name="Mullikin J.C."/>
            <person name="Plumb R.W."/>
            <person name="Rogers J."/>
            <person name="Schein J.E."/>
            <person name="Sohrmann M."/>
            <person name="Spieth J."/>
            <person name="Stajich J.E."/>
            <person name="Wei C."/>
            <person name="Willey D."/>
            <person name="Wilson R.K."/>
            <person name="Durbin R."/>
            <person name="Waterston R.H."/>
        </authorList>
    </citation>
    <scope>NUCLEOTIDE SEQUENCE [LARGE SCALE GENOMIC DNA]</scope>
    <source>
        <strain evidence="2 3">AF16</strain>
    </source>
</reference>
<dbReference type="WormBase" id="CBG27645">
    <property type="protein sequence ID" value="CBP45996"/>
    <property type="gene ID" value="WBGene00089059"/>
</dbReference>
<reference evidence="2 3" key="2">
    <citation type="journal article" date="2011" name="PLoS Genet.">
        <title>Caenorhabditis briggsae recombinant inbred line genotypes reveal inter-strain incompatibility and the evolution of recombination.</title>
        <authorList>
            <person name="Ross J.A."/>
            <person name="Koboldt D.C."/>
            <person name="Staisch J.E."/>
            <person name="Chamberlin H.M."/>
            <person name="Gupta B.P."/>
            <person name="Miller R.D."/>
            <person name="Baird S.E."/>
            <person name="Haag E.S."/>
        </authorList>
    </citation>
    <scope>NUCLEOTIDE SEQUENCE [LARGE SCALE GENOMIC DNA]</scope>
    <source>
        <strain evidence="2 3">AF16</strain>
    </source>
</reference>
<dbReference type="eggNOG" id="ENOG502TJAS">
    <property type="taxonomic scope" value="Eukaryota"/>
</dbReference>
<dbReference type="GeneID" id="68919095"/>
<evidence type="ECO:0000313" key="3">
    <source>
        <dbReference type="Proteomes" id="UP000008549"/>
    </source>
</evidence>
<evidence type="ECO:0000256" key="1">
    <source>
        <dbReference type="SAM" id="MobiDB-lite"/>
    </source>
</evidence>
<dbReference type="InParanoid" id="B6IJ90"/>
<proteinExistence type="predicted"/>
<evidence type="ECO:0000313" key="2">
    <source>
        <dbReference type="EMBL" id="CAR99924.1"/>
    </source>
</evidence>
<gene>
    <name evidence="2 4" type="ORF">CBG27645</name>
    <name evidence="2" type="ORF">CBG_27645</name>
</gene>
<dbReference type="CTD" id="68919095"/>
<dbReference type="AlphaFoldDB" id="B6IJ90"/>
<organism evidence="2 3">
    <name type="scientific">Caenorhabditis briggsae</name>
    <dbReference type="NCBI Taxonomy" id="6238"/>
    <lineage>
        <taxon>Eukaryota</taxon>
        <taxon>Metazoa</taxon>
        <taxon>Ecdysozoa</taxon>
        <taxon>Nematoda</taxon>
        <taxon>Chromadorea</taxon>
        <taxon>Rhabditida</taxon>
        <taxon>Rhabditina</taxon>
        <taxon>Rhabditomorpha</taxon>
        <taxon>Rhabditoidea</taxon>
        <taxon>Rhabditidae</taxon>
        <taxon>Peloderinae</taxon>
        <taxon>Caenorhabditis</taxon>
    </lineage>
</organism>
<feature type="region of interest" description="Disordered" evidence="1">
    <location>
        <begin position="1"/>
        <end position="25"/>
    </location>
</feature>
<dbReference type="HOGENOM" id="CLU_1836898_0_0_1"/>
<sequence length="140" mass="16134">MYKFQKKMSAVQTPTAPPEEVFSEQPDSTVNLERVVIFKKCDNLQYLEFWLTKEMGFPIKVRIMGSFPDNDLFKAAFPGEPMGKSAVMVEFETEEGMEFIRGHIGAMKGVSLENLEISRLMKMFQVVAVREIRENSQRQD</sequence>
<name>B6IJ90_CAEBR</name>
<dbReference type="RefSeq" id="XP_045099485.1">
    <property type="nucleotide sequence ID" value="XM_045239495.1"/>
</dbReference>
<protein>
    <submittedName>
        <fullName evidence="2">Protein CBG27645</fullName>
    </submittedName>
</protein>
<accession>B6IJ90</accession>
<dbReference type="KEGG" id="cbr:CBG_27645"/>
<dbReference type="EMBL" id="HE600983">
    <property type="protein sequence ID" value="CAR99924.1"/>
    <property type="molecule type" value="Genomic_DNA"/>
</dbReference>
<keyword evidence="3" id="KW-1185">Reference proteome</keyword>